<dbReference type="RefSeq" id="WP_131555418.1">
    <property type="nucleotide sequence ID" value="NZ_SJSK01000007.1"/>
</dbReference>
<comment type="caution">
    <text evidence="2">The sequence shown here is derived from an EMBL/GenBank/DDBJ whole genome shotgun (WGS) entry which is preliminary data.</text>
</comment>
<dbReference type="OrthoDB" id="743778at2"/>
<feature type="signal peptide" evidence="1">
    <location>
        <begin position="1"/>
        <end position="22"/>
    </location>
</feature>
<sequence>MIRTTIKITICLMLLLSTVSWAQTATTITVGGTDDKYYPVTFTDPEWSSGKPTEIYIGRPNVHTDGSLKGSTLANFKYHTTQWGNQSNFISATIERSQFAGFFAGWADATTNNSSTKIVIWLKGGGMSYLVKSVSTVSIAVHDGVQNALPFLEENGPARSYKTTIDSYVITGSMSSSSSLVAGNGTFLANVGIGTPTPQANLDIFRGYQETQTKAFKMFYQGSWGTAPYATGFRFLDIESTEGGKILQLNGYGMGIGYDPPIYNSTDKLYINGNVGIGTNNPLAKLEVRNGNILVKNLANVTNESMPMIAQSLSFGPYTAFGTSINTFTENEGNNSYALQFLTQETFLTGPKEKFRISANGNVGIGTATPNEKLSVNGKIRAKEIKVEPNPASWPDYVFEEDYNITSLTALEKYIRVNKHLPEMPTAKEVAVNGVELGEMNRLLLKKVEELTLHLIEKDKQLDAEIKKNISQEERIISIEKILKDIKK</sequence>
<evidence type="ECO:0000313" key="3">
    <source>
        <dbReference type="Proteomes" id="UP000292884"/>
    </source>
</evidence>
<evidence type="ECO:0000256" key="1">
    <source>
        <dbReference type="SAM" id="SignalP"/>
    </source>
</evidence>
<dbReference type="EMBL" id="SJSK01000007">
    <property type="protein sequence ID" value="TCC87303.1"/>
    <property type="molecule type" value="Genomic_DNA"/>
</dbReference>
<evidence type="ECO:0000313" key="2">
    <source>
        <dbReference type="EMBL" id="TCC87303.1"/>
    </source>
</evidence>
<dbReference type="AlphaFoldDB" id="A0A4R0ML89"/>
<feature type="chain" id="PRO_5020905910" description="Chaperone of endosialidase" evidence="1">
    <location>
        <begin position="23"/>
        <end position="488"/>
    </location>
</feature>
<organism evidence="2 3">
    <name type="scientific">Pedobacter frigiditerrae</name>
    <dbReference type="NCBI Taxonomy" id="2530452"/>
    <lineage>
        <taxon>Bacteria</taxon>
        <taxon>Pseudomonadati</taxon>
        <taxon>Bacteroidota</taxon>
        <taxon>Sphingobacteriia</taxon>
        <taxon>Sphingobacteriales</taxon>
        <taxon>Sphingobacteriaceae</taxon>
        <taxon>Pedobacter</taxon>
    </lineage>
</organism>
<reference evidence="2 3" key="1">
    <citation type="submission" date="2019-02" db="EMBL/GenBank/DDBJ databases">
        <title>Pedobacter sp. RP-1-13 sp. nov., isolated from Arctic soil.</title>
        <authorList>
            <person name="Dahal R.H."/>
        </authorList>
    </citation>
    <scope>NUCLEOTIDE SEQUENCE [LARGE SCALE GENOMIC DNA]</scope>
    <source>
        <strain evidence="2 3">RP-1-13</strain>
    </source>
</reference>
<evidence type="ECO:0008006" key="4">
    <source>
        <dbReference type="Google" id="ProtNLM"/>
    </source>
</evidence>
<protein>
    <recommendedName>
        <fullName evidence="4">Chaperone of endosialidase</fullName>
    </recommendedName>
</protein>
<keyword evidence="3" id="KW-1185">Reference proteome</keyword>
<gene>
    <name evidence="2" type="ORF">EZ428_21630</name>
</gene>
<name>A0A4R0ML89_9SPHI</name>
<keyword evidence="1" id="KW-0732">Signal</keyword>
<dbReference type="Proteomes" id="UP000292884">
    <property type="component" value="Unassembled WGS sequence"/>
</dbReference>
<proteinExistence type="predicted"/>
<accession>A0A4R0ML89</accession>